<dbReference type="Proteomes" id="UP000606786">
    <property type="component" value="Unassembled WGS sequence"/>
</dbReference>
<evidence type="ECO:0000313" key="1">
    <source>
        <dbReference type="EMBL" id="CAD6991201.1"/>
    </source>
</evidence>
<evidence type="ECO:0000313" key="2">
    <source>
        <dbReference type="Proteomes" id="UP000606786"/>
    </source>
</evidence>
<dbReference type="AlphaFoldDB" id="A0A811TY79"/>
<gene>
    <name evidence="1" type="ORF">CCAP1982_LOCUS139</name>
</gene>
<sequence>MGICEEVFISNNDKHGGRSSDERHFILRSVHEWDITPSDVMLSTIGNLLNECFYVVLSHTLIRTDKPMRVAIVNQATTKQQPQLHIYST</sequence>
<protein>
    <submittedName>
        <fullName evidence="1">(Mediterranean fruit fly) hypothetical protein</fullName>
    </submittedName>
</protein>
<proteinExistence type="predicted"/>
<reference evidence="1" key="1">
    <citation type="submission" date="2020-11" db="EMBL/GenBank/DDBJ databases">
        <authorList>
            <person name="Whitehead M."/>
        </authorList>
    </citation>
    <scope>NUCLEOTIDE SEQUENCE</scope>
    <source>
        <strain evidence="1">EGII</strain>
    </source>
</reference>
<name>A0A811TY79_CERCA</name>
<comment type="caution">
    <text evidence="1">The sequence shown here is derived from an EMBL/GenBank/DDBJ whole genome shotgun (WGS) entry which is preliminary data.</text>
</comment>
<accession>A0A811TY79</accession>
<keyword evidence="2" id="KW-1185">Reference proteome</keyword>
<organism evidence="1 2">
    <name type="scientific">Ceratitis capitata</name>
    <name type="common">Mediterranean fruit fly</name>
    <name type="synonym">Tephritis capitata</name>
    <dbReference type="NCBI Taxonomy" id="7213"/>
    <lineage>
        <taxon>Eukaryota</taxon>
        <taxon>Metazoa</taxon>
        <taxon>Ecdysozoa</taxon>
        <taxon>Arthropoda</taxon>
        <taxon>Hexapoda</taxon>
        <taxon>Insecta</taxon>
        <taxon>Pterygota</taxon>
        <taxon>Neoptera</taxon>
        <taxon>Endopterygota</taxon>
        <taxon>Diptera</taxon>
        <taxon>Brachycera</taxon>
        <taxon>Muscomorpha</taxon>
        <taxon>Tephritoidea</taxon>
        <taxon>Tephritidae</taxon>
        <taxon>Ceratitis</taxon>
        <taxon>Ceratitis</taxon>
    </lineage>
</organism>
<dbReference type="EMBL" id="CAJHJT010000001">
    <property type="protein sequence ID" value="CAD6991201.1"/>
    <property type="molecule type" value="Genomic_DNA"/>
</dbReference>